<dbReference type="KEGG" id="tps:THAPSDRAFT_25228"/>
<dbReference type="RefSeq" id="XP_002294459.1">
    <property type="nucleotide sequence ID" value="XM_002294423.1"/>
</dbReference>
<evidence type="ECO:0008006" key="4">
    <source>
        <dbReference type="Google" id="ProtNLM"/>
    </source>
</evidence>
<dbReference type="GeneID" id="7453129"/>
<reference evidence="2 3" key="1">
    <citation type="journal article" date="2004" name="Science">
        <title>The genome of the diatom Thalassiosira pseudonana: ecology, evolution, and metabolism.</title>
        <authorList>
            <person name="Armbrust E.V."/>
            <person name="Berges J.A."/>
            <person name="Bowler C."/>
            <person name="Green B.R."/>
            <person name="Martinez D."/>
            <person name="Putnam N.H."/>
            <person name="Zhou S."/>
            <person name="Allen A.E."/>
            <person name="Apt K.E."/>
            <person name="Bechner M."/>
            <person name="Brzezinski M.A."/>
            <person name="Chaal B.K."/>
            <person name="Chiovitti A."/>
            <person name="Davis A.K."/>
            <person name="Demarest M.S."/>
            <person name="Detter J.C."/>
            <person name="Glavina T."/>
            <person name="Goodstein D."/>
            <person name="Hadi M.Z."/>
            <person name="Hellsten U."/>
            <person name="Hildebrand M."/>
            <person name="Jenkins B.D."/>
            <person name="Jurka J."/>
            <person name="Kapitonov V.V."/>
            <person name="Kroger N."/>
            <person name="Lau W.W."/>
            <person name="Lane T.W."/>
            <person name="Larimer F.W."/>
            <person name="Lippmeier J.C."/>
            <person name="Lucas S."/>
            <person name="Medina M."/>
            <person name="Montsant A."/>
            <person name="Obornik M."/>
            <person name="Parker M.S."/>
            <person name="Palenik B."/>
            <person name="Pazour G.J."/>
            <person name="Richardson P.M."/>
            <person name="Rynearson T.A."/>
            <person name="Saito M.A."/>
            <person name="Schwartz D.C."/>
            <person name="Thamatrakoln K."/>
            <person name="Valentin K."/>
            <person name="Vardi A."/>
            <person name="Wilkerson F.P."/>
            <person name="Rokhsar D.S."/>
        </authorList>
    </citation>
    <scope>NUCLEOTIDE SEQUENCE [LARGE SCALE GENOMIC DNA]</scope>
    <source>
        <strain evidence="2 3">CCMP1335</strain>
    </source>
</reference>
<gene>
    <name evidence="2" type="ORF">THAPSDRAFT_25228</name>
</gene>
<dbReference type="PaxDb" id="35128-Thaps25228"/>
<protein>
    <recommendedName>
        <fullName evidence="4">Sulfotransferase domain-containing protein</fullName>
    </recommendedName>
</protein>
<dbReference type="EMBL" id="CM000651">
    <property type="protein sequence ID" value="EED88293.1"/>
    <property type="molecule type" value="Genomic_DNA"/>
</dbReference>
<reference evidence="2 3" key="2">
    <citation type="journal article" date="2008" name="Nature">
        <title>The Phaeodactylum genome reveals the evolutionary history of diatom genomes.</title>
        <authorList>
            <person name="Bowler C."/>
            <person name="Allen A.E."/>
            <person name="Badger J.H."/>
            <person name="Grimwood J."/>
            <person name="Jabbari K."/>
            <person name="Kuo A."/>
            <person name="Maheswari U."/>
            <person name="Martens C."/>
            <person name="Maumus F."/>
            <person name="Otillar R.P."/>
            <person name="Rayko E."/>
            <person name="Salamov A."/>
            <person name="Vandepoele K."/>
            <person name="Beszteri B."/>
            <person name="Gruber A."/>
            <person name="Heijde M."/>
            <person name="Katinka M."/>
            <person name="Mock T."/>
            <person name="Valentin K."/>
            <person name="Verret F."/>
            <person name="Berges J.A."/>
            <person name="Brownlee C."/>
            <person name="Cadoret J.P."/>
            <person name="Chiovitti A."/>
            <person name="Choi C.J."/>
            <person name="Coesel S."/>
            <person name="De Martino A."/>
            <person name="Detter J.C."/>
            <person name="Durkin C."/>
            <person name="Falciatore A."/>
            <person name="Fournet J."/>
            <person name="Haruta M."/>
            <person name="Huysman M.J."/>
            <person name="Jenkins B.D."/>
            <person name="Jiroutova K."/>
            <person name="Jorgensen R.E."/>
            <person name="Joubert Y."/>
            <person name="Kaplan A."/>
            <person name="Kroger N."/>
            <person name="Kroth P.G."/>
            <person name="La Roche J."/>
            <person name="Lindquist E."/>
            <person name="Lommer M."/>
            <person name="Martin-Jezequel V."/>
            <person name="Lopez P.J."/>
            <person name="Lucas S."/>
            <person name="Mangogna M."/>
            <person name="McGinnis K."/>
            <person name="Medlin L.K."/>
            <person name="Montsant A."/>
            <person name="Oudot-Le Secq M.P."/>
            <person name="Napoli C."/>
            <person name="Obornik M."/>
            <person name="Parker M.S."/>
            <person name="Petit J.L."/>
            <person name="Porcel B.M."/>
            <person name="Poulsen N."/>
            <person name="Robison M."/>
            <person name="Rychlewski L."/>
            <person name="Rynearson T.A."/>
            <person name="Schmutz J."/>
            <person name="Shapiro H."/>
            <person name="Siaut M."/>
            <person name="Stanley M."/>
            <person name="Sussman M.R."/>
            <person name="Taylor A.R."/>
            <person name="Vardi A."/>
            <person name="von Dassow P."/>
            <person name="Vyverman W."/>
            <person name="Willis A."/>
            <person name="Wyrwicz L.S."/>
            <person name="Rokhsar D.S."/>
            <person name="Weissenbach J."/>
            <person name="Armbrust E.V."/>
            <person name="Green B.R."/>
            <person name="Van de Peer Y."/>
            <person name="Grigoriev I.V."/>
        </authorList>
    </citation>
    <scope>NUCLEOTIDE SEQUENCE [LARGE SCALE GENOMIC DNA]</scope>
    <source>
        <strain evidence="2 3">CCMP1335</strain>
    </source>
</reference>
<feature type="region of interest" description="Disordered" evidence="1">
    <location>
        <begin position="256"/>
        <end position="282"/>
    </location>
</feature>
<accession>B8CDZ6</accession>
<evidence type="ECO:0000313" key="2">
    <source>
        <dbReference type="EMBL" id="EED88293.1"/>
    </source>
</evidence>
<organism evidence="2 3">
    <name type="scientific">Thalassiosira pseudonana</name>
    <name type="common">Marine diatom</name>
    <name type="synonym">Cyclotella nana</name>
    <dbReference type="NCBI Taxonomy" id="35128"/>
    <lineage>
        <taxon>Eukaryota</taxon>
        <taxon>Sar</taxon>
        <taxon>Stramenopiles</taxon>
        <taxon>Ochrophyta</taxon>
        <taxon>Bacillariophyta</taxon>
        <taxon>Coscinodiscophyceae</taxon>
        <taxon>Thalassiosirophycidae</taxon>
        <taxon>Thalassiosirales</taxon>
        <taxon>Thalassiosiraceae</taxon>
        <taxon>Thalassiosira</taxon>
    </lineage>
</organism>
<dbReference type="AlphaFoldDB" id="B8CDZ6"/>
<dbReference type="InParanoid" id="B8CDZ6"/>
<name>B8CDZ6_THAPS</name>
<dbReference type="HOGENOM" id="CLU_838084_0_0_1"/>
<sequence length="332" mass="37635">MISRLPEATEQNSHRPQIKASILRRRTQRTTQPQPLTFDTVSLLFAIINSLAQQRFVVAGFDVPTLIHSNALMHRQVEVCGEERITPSLRVKQACNSGYFHGGGGQDSLSGEDGDEWFLGIGWDVSEGCGGVEESDGCYSELFQLVICNHLPNHSTRGPNEEWIKYRDDPSFGFSGNIQLFEQFATFWMEKYQYSTNDMLLVSYEELIDDDLGPTTSIRMSDFLGETEGVEPLPRDLIPCAWHKVVKYKEMKLRMENESNTKKRRRTKEGNNNNAQYSLREGPKRRPYTAAQLAEMLSMFHRLLLKFSGDSVFVSVISSYIEAVSSTLPVDG</sequence>
<dbReference type="Proteomes" id="UP000001449">
    <property type="component" value="Chromosome 17"/>
</dbReference>
<proteinExistence type="predicted"/>
<keyword evidence="3" id="KW-1185">Reference proteome</keyword>
<evidence type="ECO:0000313" key="3">
    <source>
        <dbReference type="Proteomes" id="UP000001449"/>
    </source>
</evidence>
<evidence type="ECO:0000256" key="1">
    <source>
        <dbReference type="SAM" id="MobiDB-lite"/>
    </source>
</evidence>